<dbReference type="Proteomes" id="UP000317369">
    <property type="component" value="Chromosome"/>
</dbReference>
<sequence>MSTPLKRHDLHLDRAITYRYSEVLQYQGTIRGFMVWHESCECAVNIRLTSRVERGKTHPLDRPRTEIVSSDFLEDGWERGE</sequence>
<accession>A0A517YTM1</accession>
<organism evidence="1 2">
    <name type="scientific">Poriferisphaera corsica</name>
    <dbReference type="NCBI Taxonomy" id="2528020"/>
    <lineage>
        <taxon>Bacteria</taxon>
        <taxon>Pseudomonadati</taxon>
        <taxon>Planctomycetota</taxon>
        <taxon>Phycisphaerae</taxon>
        <taxon>Phycisphaerales</taxon>
        <taxon>Phycisphaeraceae</taxon>
        <taxon>Poriferisphaera</taxon>
    </lineage>
</organism>
<evidence type="ECO:0000313" key="1">
    <source>
        <dbReference type="EMBL" id="QDU33549.1"/>
    </source>
</evidence>
<evidence type="ECO:0000313" key="2">
    <source>
        <dbReference type="Proteomes" id="UP000317369"/>
    </source>
</evidence>
<dbReference type="EMBL" id="CP036425">
    <property type="protein sequence ID" value="QDU33549.1"/>
    <property type="molecule type" value="Genomic_DNA"/>
</dbReference>
<proteinExistence type="predicted"/>
<dbReference type="AlphaFoldDB" id="A0A517YTM1"/>
<protein>
    <submittedName>
        <fullName evidence="1">Uncharacterized protein</fullName>
    </submittedName>
</protein>
<name>A0A517YTM1_9BACT</name>
<reference evidence="1 2" key="1">
    <citation type="submission" date="2019-02" db="EMBL/GenBank/DDBJ databases">
        <title>Deep-cultivation of Planctomycetes and their phenomic and genomic characterization uncovers novel biology.</title>
        <authorList>
            <person name="Wiegand S."/>
            <person name="Jogler M."/>
            <person name="Boedeker C."/>
            <person name="Pinto D."/>
            <person name="Vollmers J."/>
            <person name="Rivas-Marin E."/>
            <person name="Kohn T."/>
            <person name="Peeters S.H."/>
            <person name="Heuer A."/>
            <person name="Rast P."/>
            <person name="Oberbeckmann S."/>
            <person name="Bunk B."/>
            <person name="Jeske O."/>
            <person name="Meyerdierks A."/>
            <person name="Storesund J.E."/>
            <person name="Kallscheuer N."/>
            <person name="Luecker S."/>
            <person name="Lage O.M."/>
            <person name="Pohl T."/>
            <person name="Merkel B.J."/>
            <person name="Hornburger P."/>
            <person name="Mueller R.-W."/>
            <person name="Bruemmer F."/>
            <person name="Labrenz M."/>
            <person name="Spormann A.M."/>
            <person name="Op den Camp H."/>
            <person name="Overmann J."/>
            <person name="Amann R."/>
            <person name="Jetten M.S.M."/>
            <person name="Mascher T."/>
            <person name="Medema M.H."/>
            <person name="Devos D.P."/>
            <person name="Kaster A.-K."/>
            <person name="Ovreas L."/>
            <person name="Rohde M."/>
            <person name="Galperin M.Y."/>
            <person name="Jogler C."/>
        </authorList>
    </citation>
    <scope>NUCLEOTIDE SEQUENCE [LARGE SCALE GENOMIC DNA]</scope>
    <source>
        <strain evidence="1 2">KS4</strain>
    </source>
</reference>
<gene>
    <name evidence="1" type="ORF">KS4_16000</name>
</gene>
<dbReference type="KEGG" id="pcor:KS4_16000"/>
<keyword evidence="2" id="KW-1185">Reference proteome</keyword>